<dbReference type="InterPro" id="IPR013087">
    <property type="entry name" value="Znf_C2H2_type"/>
</dbReference>
<dbReference type="EMBL" id="CAXLJM020000075">
    <property type="protein sequence ID" value="CAL8128982.1"/>
    <property type="molecule type" value="Genomic_DNA"/>
</dbReference>
<evidence type="ECO:0000259" key="1">
    <source>
        <dbReference type="PROSITE" id="PS00028"/>
    </source>
</evidence>
<organism evidence="2 3">
    <name type="scientific">Orchesella dallaii</name>
    <dbReference type="NCBI Taxonomy" id="48710"/>
    <lineage>
        <taxon>Eukaryota</taxon>
        <taxon>Metazoa</taxon>
        <taxon>Ecdysozoa</taxon>
        <taxon>Arthropoda</taxon>
        <taxon>Hexapoda</taxon>
        <taxon>Collembola</taxon>
        <taxon>Entomobryomorpha</taxon>
        <taxon>Entomobryoidea</taxon>
        <taxon>Orchesellidae</taxon>
        <taxon>Orchesellinae</taxon>
        <taxon>Orchesella</taxon>
    </lineage>
</organism>
<accession>A0ABP1RIX7</accession>
<evidence type="ECO:0000313" key="3">
    <source>
        <dbReference type="Proteomes" id="UP001642540"/>
    </source>
</evidence>
<evidence type="ECO:0000313" key="2">
    <source>
        <dbReference type="EMBL" id="CAL8128982.1"/>
    </source>
</evidence>
<name>A0ABP1RIX7_9HEXA</name>
<keyword evidence="3" id="KW-1185">Reference proteome</keyword>
<comment type="caution">
    <text evidence="2">The sequence shown here is derived from an EMBL/GenBank/DDBJ whole genome shotgun (WGS) entry which is preliminary data.</text>
</comment>
<dbReference type="PROSITE" id="PS00028">
    <property type="entry name" value="ZINC_FINGER_C2H2_1"/>
    <property type="match status" value="1"/>
</dbReference>
<dbReference type="Proteomes" id="UP001642540">
    <property type="component" value="Unassembled WGS sequence"/>
</dbReference>
<gene>
    <name evidence="2" type="ORF">ODALV1_LOCUS22741</name>
</gene>
<sequence length="189" mass="21493">MEYEFDGMNCYKYVDYNNPDKIVLLGCPVCSYEVRFPQPTSRGASKAFRQPYVNMRSHIKASHRDYPLAKIARTQKLNNESKGDKLPGPKRKLRSEVERLGSTINRGKNTSAKGTSLECLICGKVFLNVFTFCKHMEHHNKKGYVPKITRTKSPLTGDIPRHSMTETSRHVINCDDTENTPTHVAIDSN</sequence>
<reference evidence="2 3" key="1">
    <citation type="submission" date="2024-08" db="EMBL/GenBank/DDBJ databases">
        <authorList>
            <person name="Cucini C."/>
            <person name="Frati F."/>
        </authorList>
    </citation>
    <scope>NUCLEOTIDE SEQUENCE [LARGE SCALE GENOMIC DNA]</scope>
</reference>
<proteinExistence type="predicted"/>
<protein>
    <recommendedName>
        <fullName evidence="1">C2H2-type domain-containing protein</fullName>
    </recommendedName>
</protein>
<feature type="domain" description="C2H2-type" evidence="1">
    <location>
        <begin position="119"/>
        <end position="139"/>
    </location>
</feature>